<organism evidence="1 2">
    <name type="scientific">Trichonephila inaurata madagascariensis</name>
    <dbReference type="NCBI Taxonomy" id="2747483"/>
    <lineage>
        <taxon>Eukaryota</taxon>
        <taxon>Metazoa</taxon>
        <taxon>Ecdysozoa</taxon>
        <taxon>Arthropoda</taxon>
        <taxon>Chelicerata</taxon>
        <taxon>Arachnida</taxon>
        <taxon>Araneae</taxon>
        <taxon>Araneomorphae</taxon>
        <taxon>Entelegynae</taxon>
        <taxon>Araneoidea</taxon>
        <taxon>Nephilidae</taxon>
        <taxon>Trichonephila</taxon>
        <taxon>Trichonephila inaurata</taxon>
    </lineage>
</organism>
<protein>
    <submittedName>
        <fullName evidence="1">Uncharacterized protein</fullName>
    </submittedName>
</protein>
<comment type="caution">
    <text evidence="1">The sequence shown here is derived from an EMBL/GenBank/DDBJ whole genome shotgun (WGS) entry which is preliminary data.</text>
</comment>
<dbReference type="Proteomes" id="UP000886998">
    <property type="component" value="Unassembled WGS sequence"/>
</dbReference>
<dbReference type="EMBL" id="BMAV01015610">
    <property type="protein sequence ID" value="GFY65639.1"/>
    <property type="molecule type" value="Genomic_DNA"/>
</dbReference>
<name>A0A8X6Y9S7_9ARAC</name>
<keyword evidence="2" id="KW-1185">Reference proteome</keyword>
<accession>A0A8X6Y9S7</accession>
<gene>
    <name evidence="1" type="ORF">TNIN_464501</name>
</gene>
<proteinExistence type="predicted"/>
<dbReference type="AlphaFoldDB" id="A0A8X6Y9S7"/>
<evidence type="ECO:0000313" key="1">
    <source>
        <dbReference type="EMBL" id="GFY65639.1"/>
    </source>
</evidence>
<evidence type="ECO:0000313" key="2">
    <source>
        <dbReference type="Proteomes" id="UP000886998"/>
    </source>
</evidence>
<sequence>MLWFREIGDLTVHEIEHAEKTPIKIVQAKFFLSENSFPNMNVEGIKESKPELQSGQKFIYSIILQGKSVFLLNGSISPTKLSCWITNSSRNIRGEILGGEEKGGQKNCKELYKMPTI</sequence>
<reference evidence="1" key="1">
    <citation type="submission" date="2020-08" db="EMBL/GenBank/DDBJ databases">
        <title>Multicomponent nature underlies the extraordinary mechanical properties of spider dragline silk.</title>
        <authorList>
            <person name="Kono N."/>
            <person name="Nakamura H."/>
            <person name="Mori M."/>
            <person name="Yoshida Y."/>
            <person name="Ohtoshi R."/>
            <person name="Malay A.D."/>
            <person name="Moran D.A.P."/>
            <person name="Tomita M."/>
            <person name="Numata K."/>
            <person name="Arakawa K."/>
        </authorList>
    </citation>
    <scope>NUCLEOTIDE SEQUENCE</scope>
</reference>